<dbReference type="PRINTS" id="PR00747">
    <property type="entry name" value="GLYHDRLASE47"/>
</dbReference>
<keyword evidence="5 8" id="KW-1015">Disulfide bond</keyword>
<keyword evidence="12" id="KW-1185">Reference proteome</keyword>
<comment type="cofactor">
    <cofactor evidence="1 7">
        <name>Ca(2+)</name>
        <dbReference type="ChEBI" id="CHEBI:29108"/>
    </cofactor>
</comment>
<evidence type="ECO:0000256" key="6">
    <source>
        <dbReference type="PIRSR" id="PIRSR601382-1"/>
    </source>
</evidence>
<evidence type="ECO:0000256" key="7">
    <source>
        <dbReference type="PIRSR" id="PIRSR601382-2"/>
    </source>
</evidence>
<dbReference type="SUPFAM" id="SSF48225">
    <property type="entry name" value="Seven-hairpin glycosidases"/>
    <property type="match status" value="1"/>
</dbReference>
<dbReference type="EMBL" id="MU839831">
    <property type="protein sequence ID" value="KAK1756787.1"/>
    <property type="molecule type" value="Genomic_DNA"/>
</dbReference>
<dbReference type="EC" id="3.2.1.-" evidence="9"/>
<dbReference type="AlphaFoldDB" id="A0AAJ0BH87"/>
<keyword evidence="9" id="KW-0326">Glycosidase</keyword>
<dbReference type="InterPro" id="IPR050749">
    <property type="entry name" value="Glycosyl_Hydrolase_47"/>
</dbReference>
<dbReference type="Gene3D" id="1.50.10.10">
    <property type="match status" value="1"/>
</dbReference>
<dbReference type="Proteomes" id="UP001239445">
    <property type="component" value="Unassembled WGS sequence"/>
</dbReference>
<dbReference type="GO" id="GO:0005509">
    <property type="term" value="F:calcium ion binding"/>
    <property type="evidence" value="ECO:0007669"/>
    <property type="project" value="InterPro"/>
</dbReference>
<evidence type="ECO:0000256" key="9">
    <source>
        <dbReference type="RuleBase" id="RU361193"/>
    </source>
</evidence>
<comment type="similarity">
    <text evidence="3 9">Belongs to the glycosyl hydrolase 47 family.</text>
</comment>
<dbReference type="PANTHER" id="PTHR11742">
    <property type="entry name" value="MANNOSYL-OLIGOSACCHARIDE ALPHA-1,2-MANNOSIDASE-RELATED"/>
    <property type="match status" value="1"/>
</dbReference>
<dbReference type="InterPro" id="IPR036026">
    <property type="entry name" value="Seven-hairpin_glycosidases"/>
</dbReference>
<dbReference type="InterPro" id="IPR012341">
    <property type="entry name" value="6hp_glycosidase-like_sf"/>
</dbReference>
<evidence type="ECO:0000256" key="8">
    <source>
        <dbReference type="PIRSR" id="PIRSR601382-3"/>
    </source>
</evidence>
<sequence length="585" mass="66343">MRYPMRFWSRRSLRRIAFDRRLSRLVFVAAVFLLAFLRLRPSTSTPNPLSPPSKHARVTFRPSAFDWTTVSQRHPVKLVHSLPTDAPKPSRQVQHQFSDYTHDATSKKRQEAVRMAFFRCWNSYKKHAWLRDELAPVSGEGKTTFGGWAATLVDALDTLWIMGLHDDFYLAASAAAQIDWANTTETSANVFETTIRHLGGLLSAYDLSGEAALLQKATELGNMLYMAFDTPNRLPGFWLDFEDAKQGRQLAGTSDPSASPTSLSLEFTRLSQLTGDAKFYDAVSRVTDFLERTQNSSKLPGIWPKLINFREESVAEESGFTLGALADSLYEYLPKMDALLGGLYPRYEKMHRVAMDVVVENLLYRPMLPDTDPSDILFAGDVYAHPKSIDRNPEGQHLSCFTGGMFALGGRLFDIPKHVAIGERLARGCAWAYDAFPTGVMPEIFGVVPCDSIDKRCSWDEKLWDKEGDLRLRKGLSNARDCRYILRPEAIESIFILYRITGKEDLRDIAWRMFESIMRSTETELANSAIADVTVTGPTKKLDSMESFWLAETLKYFYLIFSPPDLISLDDYVLNTEAHPFRRPK</sequence>
<keyword evidence="7" id="KW-0106">Calcium</keyword>
<evidence type="ECO:0000256" key="10">
    <source>
        <dbReference type="SAM" id="MobiDB-lite"/>
    </source>
</evidence>
<evidence type="ECO:0000256" key="3">
    <source>
        <dbReference type="ARBA" id="ARBA00007658"/>
    </source>
</evidence>
<dbReference type="GO" id="GO:0005783">
    <property type="term" value="C:endoplasmic reticulum"/>
    <property type="evidence" value="ECO:0007669"/>
    <property type="project" value="TreeGrafter"/>
</dbReference>
<dbReference type="FunFam" id="1.50.10.10:FF:000037">
    <property type="entry name" value="alpha-1,2-Mannosidase"/>
    <property type="match status" value="1"/>
</dbReference>
<dbReference type="GO" id="GO:0036503">
    <property type="term" value="P:ERAD pathway"/>
    <property type="evidence" value="ECO:0007669"/>
    <property type="project" value="UniProtKB-ARBA"/>
</dbReference>
<evidence type="ECO:0000256" key="5">
    <source>
        <dbReference type="ARBA" id="ARBA00023157"/>
    </source>
</evidence>
<gene>
    <name evidence="11" type="ORF">QBC47DRAFT_169453</name>
</gene>
<organism evidence="11 12">
    <name type="scientific">Echria macrotheca</name>
    <dbReference type="NCBI Taxonomy" id="438768"/>
    <lineage>
        <taxon>Eukaryota</taxon>
        <taxon>Fungi</taxon>
        <taxon>Dikarya</taxon>
        <taxon>Ascomycota</taxon>
        <taxon>Pezizomycotina</taxon>
        <taxon>Sordariomycetes</taxon>
        <taxon>Sordariomycetidae</taxon>
        <taxon>Sordariales</taxon>
        <taxon>Schizotheciaceae</taxon>
        <taxon>Echria</taxon>
    </lineage>
</organism>
<keyword evidence="7" id="KW-0479">Metal-binding</keyword>
<dbReference type="InterPro" id="IPR001382">
    <property type="entry name" value="Glyco_hydro_47"/>
</dbReference>
<evidence type="ECO:0000256" key="4">
    <source>
        <dbReference type="ARBA" id="ARBA00022801"/>
    </source>
</evidence>
<comment type="pathway">
    <text evidence="2">Protein modification; protein glycosylation.</text>
</comment>
<feature type="disulfide bond" evidence="8">
    <location>
        <begin position="400"/>
        <end position="429"/>
    </location>
</feature>
<feature type="active site" evidence="6">
    <location>
        <position position="489"/>
    </location>
</feature>
<reference evidence="11" key="1">
    <citation type="submission" date="2023-06" db="EMBL/GenBank/DDBJ databases">
        <title>Genome-scale phylogeny and comparative genomics of the fungal order Sordariales.</title>
        <authorList>
            <consortium name="Lawrence Berkeley National Laboratory"/>
            <person name="Hensen N."/>
            <person name="Bonometti L."/>
            <person name="Westerberg I."/>
            <person name="Brannstrom I.O."/>
            <person name="Guillou S."/>
            <person name="Cros-Aarteil S."/>
            <person name="Calhoun S."/>
            <person name="Haridas S."/>
            <person name="Kuo A."/>
            <person name="Mondo S."/>
            <person name="Pangilinan J."/>
            <person name="Riley R."/>
            <person name="Labutti K."/>
            <person name="Andreopoulos B."/>
            <person name="Lipzen A."/>
            <person name="Chen C."/>
            <person name="Yanf M."/>
            <person name="Daum C."/>
            <person name="Ng V."/>
            <person name="Clum A."/>
            <person name="Steindorff A."/>
            <person name="Ohm R."/>
            <person name="Martin F."/>
            <person name="Silar P."/>
            <person name="Natvig D."/>
            <person name="Lalanne C."/>
            <person name="Gautier V."/>
            <person name="Ament-Velasquez S.L."/>
            <person name="Kruys A."/>
            <person name="Hutchinson M.I."/>
            <person name="Powell A.J."/>
            <person name="Barry K."/>
            <person name="Miller A.N."/>
            <person name="Grigoriev I.V."/>
            <person name="Debuchy R."/>
            <person name="Gladieux P."/>
            <person name="Thoren M.H."/>
            <person name="Johannesson H."/>
        </authorList>
    </citation>
    <scope>NUCLEOTIDE SEQUENCE</scope>
    <source>
        <strain evidence="11">PSN4</strain>
    </source>
</reference>
<dbReference type="GO" id="GO:0005975">
    <property type="term" value="P:carbohydrate metabolic process"/>
    <property type="evidence" value="ECO:0007669"/>
    <property type="project" value="InterPro"/>
</dbReference>
<evidence type="ECO:0000256" key="2">
    <source>
        <dbReference type="ARBA" id="ARBA00004922"/>
    </source>
</evidence>
<name>A0AAJ0BH87_9PEZI</name>
<dbReference type="Pfam" id="PF01532">
    <property type="entry name" value="Glyco_hydro_47"/>
    <property type="match status" value="1"/>
</dbReference>
<comment type="caution">
    <text evidence="11">The sequence shown here is derived from an EMBL/GenBank/DDBJ whole genome shotgun (WGS) entry which is preliminary data.</text>
</comment>
<evidence type="ECO:0000256" key="1">
    <source>
        <dbReference type="ARBA" id="ARBA00001913"/>
    </source>
</evidence>
<dbReference type="GO" id="GO:0016020">
    <property type="term" value="C:membrane"/>
    <property type="evidence" value="ECO:0007669"/>
    <property type="project" value="InterPro"/>
</dbReference>
<feature type="binding site" evidence="7">
    <location>
        <position position="576"/>
    </location>
    <ligand>
        <name>Ca(2+)</name>
        <dbReference type="ChEBI" id="CHEBI:29108"/>
    </ligand>
</feature>
<evidence type="ECO:0000313" key="11">
    <source>
        <dbReference type="EMBL" id="KAK1756787.1"/>
    </source>
</evidence>
<protein>
    <recommendedName>
        <fullName evidence="9">alpha-1,2-Mannosidase</fullName>
        <ecNumber evidence="9">3.2.1.-</ecNumber>
    </recommendedName>
</protein>
<dbReference type="GO" id="GO:0004571">
    <property type="term" value="F:mannosyl-oligosaccharide 1,2-alpha-mannosidase activity"/>
    <property type="evidence" value="ECO:0007669"/>
    <property type="project" value="InterPro"/>
</dbReference>
<feature type="active site" description="Proton donor" evidence="6">
    <location>
        <position position="443"/>
    </location>
</feature>
<dbReference type="PANTHER" id="PTHR11742:SF89">
    <property type="entry name" value="ALPHA-1,2-MANNOSIDASE"/>
    <property type="match status" value="1"/>
</dbReference>
<proteinExistence type="inferred from homology"/>
<feature type="active site" evidence="6">
    <location>
        <position position="327"/>
    </location>
</feature>
<evidence type="ECO:0000313" key="12">
    <source>
        <dbReference type="Proteomes" id="UP001239445"/>
    </source>
</evidence>
<feature type="active site" description="Proton donor" evidence="6">
    <location>
        <position position="192"/>
    </location>
</feature>
<accession>A0AAJ0BH87</accession>
<keyword evidence="4 9" id="KW-0378">Hydrolase</keyword>
<feature type="region of interest" description="Disordered" evidence="10">
    <location>
        <begin position="81"/>
        <end position="101"/>
    </location>
</feature>